<dbReference type="Proteomes" id="UP001172083">
    <property type="component" value="Unassembled WGS sequence"/>
</dbReference>
<dbReference type="Pfam" id="PF07715">
    <property type="entry name" value="Plug"/>
    <property type="match status" value="1"/>
</dbReference>
<keyword evidence="4 7" id="KW-0812">Transmembrane</keyword>
<evidence type="ECO:0000313" key="10">
    <source>
        <dbReference type="EMBL" id="MDN5211377.1"/>
    </source>
</evidence>
<accession>A0ABT8L0W9</accession>
<evidence type="ECO:0000256" key="2">
    <source>
        <dbReference type="ARBA" id="ARBA00022448"/>
    </source>
</evidence>
<reference evidence="10" key="1">
    <citation type="submission" date="2023-06" db="EMBL/GenBank/DDBJ databases">
        <title>Genomic of Agaribacillus aureum.</title>
        <authorList>
            <person name="Wang G."/>
        </authorList>
    </citation>
    <scope>NUCLEOTIDE SEQUENCE</scope>
    <source>
        <strain evidence="10">BMA12</strain>
    </source>
</reference>
<evidence type="ECO:0000256" key="8">
    <source>
        <dbReference type="SAM" id="SignalP"/>
    </source>
</evidence>
<evidence type="ECO:0000256" key="4">
    <source>
        <dbReference type="ARBA" id="ARBA00022692"/>
    </source>
</evidence>
<comment type="similarity">
    <text evidence="7">Belongs to the TonB-dependent receptor family.</text>
</comment>
<keyword evidence="11" id="KW-1185">Reference proteome</keyword>
<proteinExistence type="inferred from homology"/>
<keyword evidence="2 7" id="KW-0813">Transport</keyword>
<keyword evidence="5 7" id="KW-0472">Membrane</keyword>
<evidence type="ECO:0000256" key="7">
    <source>
        <dbReference type="PROSITE-ProRule" id="PRU01360"/>
    </source>
</evidence>
<dbReference type="InterPro" id="IPR036942">
    <property type="entry name" value="Beta-barrel_TonB_sf"/>
</dbReference>
<evidence type="ECO:0000256" key="6">
    <source>
        <dbReference type="ARBA" id="ARBA00023237"/>
    </source>
</evidence>
<dbReference type="InterPro" id="IPR012910">
    <property type="entry name" value="Plug_dom"/>
</dbReference>
<feature type="signal peptide" evidence="8">
    <location>
        <begin position="1"/>
        <end position="21"/>
    </location>
</feature>
<dbReference type="Pfam" id="PF13715">
    <property type="entry name" value="CarbopepD_reg_2"/>
    <property type="match status" value="1"/>
</dbReference>
<dbReference type="InterPro" id="IPR039426">
    <property type="entry name" value="TonB-dep_rcpt-like"/>
</dbReference>
<dbReference type="RefSeq" id="WP_346756711.1">
    <property type="nucleotide sequence ID" value="NZ_JAUJEB010000001.1"/>
</dbReference>
<protein>
    <submittedName>
        <fullName evidence="10">SusC/RagA family TonB-linked outer membrane protein</fullName>
    </submittedName>
</protein>
<keyword evidence="8" id="KW-0732">Signal</keyword>
<dbReference type="InterPro" id="IPR023997">
    <property type="entry name" value="TonB-dep_OMP_SusC/RagA_CS"/>
</dbReference>
<dbReference type="EMBL" id="JAUJEB010000001">
    <property type="protein sequence ID" value="MDN5211377.1"/>
    <property type="molecule type" value="Genomic_DNA"/>
</dbReference>
<dbReference type="Gene3D" id="2.60.40.1120">
    <property type="entry name" value="Carboxypeptidase-like, regulatory domain"/>
    <property type="match status" value="1"/>
</dbReference>
<dbReference type="Gene3D" id="2.40.170.20">
    <property type="entry name" value="TonB-dependent receptor, beta-barrel domain"/>
    <property type="match status" value="1"/>
</dbReference>
<dbReference type="SUPFAM" id="SSF56935">
    <property type="entry name" value="Porins"/>
    <property type="match status" value="1"/>
</dbReference>
<comment type="subcellular location">
    <subcellularLocation>
        <location evidence="1 7">Cell outer membrane</location>
        <topology evidence="1 7">Multi-pass membrane protein</topology>
    </subcellularLocation>
</comment>
<name>A0ABT8L0W9_9BACT</name>
<organism evidence="10 11">
    <name type="scientific">Agaribacillus aureus</name>
    <dbReference type="NCBI Taxonomy" id="3051825"/>
    <lineage>
        <taxon>Bacteria</taxon>
        <taxon>Pseudomonadati</taxon>
        <taxon>Bacteroidota</taxon>
        <taxon>Cytophagia</taxon>
        <taxon>Cytophagales</taxon>
        <taxon>Splendidivirgaceae</taxon>
        <taxon>Agaribacillus</taxon>
    </lineage>
</organism>
<keyword evidence="6 7" id="KW-0998">Cell outer membrane</keyword>
<evidence type="ECO:0000256" key="3">
    <source>
        <dbReference type="ARBA" id="ARBA00022452"/>
    </source>
</evidence>
<feature type="chain" id="PRO_5046548960" evidence="8">
    <location>
        <begin position="22"/>
        <end position="1166"/>
    </location>
</feature>
<dbReference type="NCBIfam" id="TIGR04057">
    <property type="entry name" value="SusC_RagA_signa"/>
    <property type="match status" value="1"/>
</dbReference>
<feature type="domain" description="TonB-dependent receptor plug" evidence="9">
    <location>
        <begin position="214"/>
        <end position="335"/>
    </location>
</feature>
<dbReference type="InterPro" id="IPR023996">
    <property type="entry name" value="TonB-dep_OMP_SusC/RagA"/>
</dbReference>
<dbReference type="InterPro" id="IPR037066">
    <property type="entry name" value="Plug_dom_sf"/>
</dbReference>
<dbReference type="Gene3D" id="2.170.130.10">
    <property type="entry name" value="TonB-dependent receptor, plug domain"/>
    <property type="match status" value="1"/>
</dbReference>
<sequence>MSKLMFYGVVLQCFFFSMLLASNGEAQKMKNINLSVDWKEVSLEKAFESIEQLTGFSFLYNPKSIKKIDAISFDSQQTSLKDLLVYLAKENKLRFKRINNTIIVDPLQKRNQQIVEEIVTRDVSGKITDEEDNPLPGVNVLVKGTTFGTVTDTEGYYKLSVPDDATTLVFTYIGYVTEEIAIGNQATIDVKLVPDIETLSEVVVTAFGIEREKKALGYAVSEVGAEEITKASSPSIATALYGKAAGVQITANSGGPTAGVNVLIRGNNSITGFNQPLFVVDGIPIEHGDSQYGRWGGSDPGNGASDINPEDVESISVLKGANAAALYGSRAANGVVLITTKKGTKKKGLGVELSSNYTVDKIAFVPDFQNEYGSGFGYLYLGGNNDGYFNLNDDGERVYRNAWASFGPKMEGQTIRWWDGELRDYSPQPDNYNDLFREGHTGSTTLTLTNASENANYRLAYTRFDHEGTFHGVEQERNVLSLTSNLKISEKLTADVALNYYDIKTTNRPPRVSGLVGYEFPRSTKTNLLFENYKDKDGYRIRSEDAPSMVRNFMNVLWGALENSDVDDKNRLIGNFTLNYQITPWLNLRGKAGTDFSNIAYETKQRTVTPDNPSGYYSLGKRETRNDYADLVLSFNKNITEDLALSLSVGGSTFTEKGSFVRSWTDGGLVAENWFSLNNSLNTRRSEGSRFEERNDAVFGFGQLAYKNMLFLDFTARNDWTSTLPPENNSYFYPSVSASFVFSDAIELPSWLSFGKVRASWAQVGNDATRYQANKLYDYGSYNGVTTNSFSSTVPPSNLLPERQRAIEFGADLRFLGNRVGIDLTYYKNNNFDQIINLGIAQSSGGNSITTNVGEMTNSGFEALIYGTPVKAGDFQWDVSFSYARNRNEVVELAEGIERLQLSGFNYPMVRDARPGQPFGVWSTFTYQRDANGNKVVDADGYYLRDDSELVPVGNSTPDWIGGLTNTVSYKGINLSFLIDIKMGGDMFSFTNYYGINAGKLEESLAFRDEAHGGLPYYVDANGDRIQLPSHDSSTPNGEIVRHNGMILEGVTEDGQPNDKLVPASEYYLNSYYWNYGFHEEGLYDNSYIKFRELSLGYTFPQSLMNKVFLQNLTLSFIGRNLFYIHKNIPNIDPESDIGTNQETGAAEYGAYPSTRSFGFSLKANF</sequence>
<dbReference type="PROSITE" id="PS52016">
    <property type="entry name" value="TONB_DEPENDENT_REC_3"/>
    <property type="match status" value="1"/>
</dbReference>
<keyword evidence="3 7" id="KW-1134">Transmembrane beta strand</keyword>
<dbReference type="NCBIfam" id="TIGR04056">
    <property type="entry name" value="OMP_RagA_SusC"/>
    <property type="match status" value="1"/>
</dbReference>
<evidence type="ECO:0000256" key="1">
    <source>
        <dbReference type="ARBA" id="ARBA00004571"/>
    </source>
</evidence>
<evidence type="ECO:0000259" key="9">
    <source>
        <dbReference type="Pfam" id="PF07715"/>
    </source>
</evidence>
<dbReference type="SUPFAM" id="SSF49464">
    <property type="entry name" value="Carboxypeptidase regulatory domain-like"/>
    <property type="match status" value="1"/>
</dbReference>
<evidence type="ECO:0000256" key="5">
    <source>
        <dbReference type="ARBA" id="ARBA00023136"/>
    </source>
</evidence>
<evidence type="ECO:0000313" key="11">
    <source>
        <dbReference type="Proteomes" id="UP001172083"/>
    </source>
</evidence>
<dbReference type="InterPro" id="IPR008969">
    <property type="entry name" value="CarboxyPept-like_regulatory"/>
</dbReference>
<comment type="caution">
    <text evidence="10">The sequence shown here is derived from an EMBL/GenBank/DDBJ whole genome shotgun (WGS) entry which is preliminary data.</text>
</comment>
<gene>
    <name evidence="10" type="ORF">QQ020_04925</name>
</gene>